<keyword evidence="5" id="KW-0539">Nucleus</keyword>
<protein>
    <submittedName>
        <fullName evidence="9">Integrator complex subunit 3</fullName>
    </submittedName>
</protein>
<dbReference type="Proteomes" id="UP000093000">
    <property type="component" value="Unassembled WGS sequence"/>
</dbReference>
<keyword evidence="4" id="KW-0963">Cytoplasm</keyword>
<feature type="compositionally biased region" description="Polar residues" evidence="6">
    <location>
        <begin position="516"/>
        <end position="535"/>
    </location>
</feature>
<organism evidence="9 10">
    <name type="scientific">Choanephora cucurbitarum</name>
    <dbReference type="NCBI Taxonomy" id="101091"/>
    <lineage>
        <taxon>Eukaryota</taxon>
        <taxon>Fungi</taxon>
        <taxon>Fungi incertae sedis</taxon>
        <taxon>Mucoromycota</taxon>
        <taxon>Mucoromycotina</taxon>
        <taxon>Mucoromycetes</taxon>
        <taxon>Mucorales</taxon>
        <taxon>Mucorineae</taxon>
        <taxon>Choanephoraceae</taxon>
        <taxon>Choanephoroideae</taxon>
        <taxon>Choanephora</taxon>
    </lineage>
</organism>
<feature type="domain" description="Integrator complex subunit 3 N-terminal" evidence="7">
    <location>
        <begin position="59"/>
        <end position="464"/>
    </location>
</feature>
<evidence type="ECO:0000313" key="10">
    <source>
        <dbReference type="Proteomes" id="UP000093000"/>
    </source>
</evidence>
<dbReference type="STRING" id="101091.A0A1C7NNL9"/>
<dbReference type="EMBL" id="LUGH01000036">
    <property type="protein sequence ID" value="OBZ90733.1"/>
    <property type="molecule type" value="Genomic_DNA"/>
</dbReference>
<dbReference type="Pfam" id="PF10189">
    <property type="entry name" value="Ints3_N"/>
    <property type="match status" value="1"/>
</dbReference>
<name>A0A1C7NNL9_9FUNG</name>
<dbReference type="PANTHER" id="PTHR13587:SF7">
    <property type="entry name" value="INTEGRATOR COMPLEX SUBUNIT 3"/>
    <property type="match status" value="1"/>
</dbReference>
<dbReference type="GO" id="GO:0005737">
    <property type="term" value="C:cytoplasm"/>
    <property type="evidence" value="ECO:0007669"/>
    <property type="project" value="UniProtKB-SubCell"/>
</dbReference>
<evidence type="ECO:0000256" key="5">
    <source>
        <dbReference type="ARBA" id="ARBA00023242"/>
    </source>
</evidence>
<dbReference type="GO" id="GO:0005634">
    <property type="term" value="C:nucleus"/>
    <property type="evidence" value="ECO:0007669"/>
    <property type="project" value="UniProtKB-SubCell"/>
</dbReference>
<dbReference type="InterPro" id="IPR056518">
    <property type="entry name" value="HEAT_Ints3_C"/>
</dbReference>
<reference evidence="9 10" key="1">
    <citation type="submission" date="2016-03" db="EMBL/GenBank/DDBJ databases">
        <title>Choanephora cucurbitarum.</title>
        <authorList>
            <person name="Min B."/>
            <person name="Park H."/>
            <person name="Park J.-H."/>
            <person name="Shin H.-D."/>
            <person name="Choi I.-G."/>
        </authorList>
    </citation>
    <scope>NUCLEOTIDE SEQUENCE [LARGE SCALE GENOMIC DNA]</scope>
    <source>
        <strain evidence="9 10">KUS-F28377</strain>
    </source>
</reference>
<dbReference type="InterPro" id="IPR045334">
    <property type="entry name" value="INTS3"/>
</dbReference>
<keyword evidence="10" id="KW-1185">Reference proteome</keyword>
<gene>
    <name evidence="9" type="primary">Ints3</name>
    <name evidence="9" type="ORF">A0J61_01214</name>
</gene>
<feature type="region of interest" description="Disordered" evidence="6">
    <location>
        <begin position="1080"/>
        <end position="1100"/>
    </location>
</feature>
<comment type="caution">
    <text evidence="9">The sequence shown here is derived from an EMBL/GenBank/DDBJ whole genome shotgun (WGS) entry which is preliminary data.</text>
</comment>
<evidence type="ECO:0000256" key="6">
    <source>
        <dbReference type="SAM" id="MobiDB-lite"/>
    </source>
</evidence>
<sequence length="1100" mass="125818">MDSNSEARSKLFDFDLIEAEDELDAELKRAYARYSDASKNKSEIEIHNYLQDKASQNKKEYNDVVSALLYGALTEPNKTRMFFQSISFVNRDNFASIVTKLQFLIMSIKFQSIRQPVRDQIFWIIGELTNLNVQNVDTLYLCLMRQIRGGDLSPFNISLSEHVLKMLDTHKVWLGTSPRVIATFVYTYLRIIADHKTPQLQGLQQREIRFVLNLMRDKWMFCVPIGRDLIRILYDLKGINEFKQFWDDLLNNPQSISPRFKGIDTILKTPTPKEFLRSRLTPDIEFKLLFILQNLRATQYQRNLNWFVQRFLSTPEAEHYYADVIRYIVAGWYPSNQILQSDIVPRYVVIGGMMRLIKNSIVLSNVKTALIYDWLFFTAADNIMFIEPAMLLMERSAERYPQITSSIMEFLKKSADEFFPPLKDYMASCITCGMRALLSKGVIRSLMPIYQCPTTEPITREYMRSLFSEFLVDDKLQQQSATIQPPINPSDPPAIRSAPSTPKADSSYEHEEIDYSDNQASKKQQTAKLQSSNMTAIKEDEDVDAYLYGDSDMNNEDTDMATPASEDKSELAQTPSLKNEDAIMNDANQGLEIAHEELEPHNLEERIEDEGKEEDEEEEEEDAAGDDGLQSHQSYWIFGDSLKKFKNACADTILALKQNDIERYNEQNMLSKKSLKEIMAVFLRMAIPAETLGSAIGISIRNSIVANLLTHNGVFDKVSSLDDNSVIQDPNKDVFDLIMVTFWSGCSNDASRDKIIRLFSQIAHSKKASKTKRHLIGMRWWSFVASQMQNDASESLNVSEWFPNIINDYIAFVSHSFDAKESTMDQNDYFKDYLKGDLQALAEKNVIQFNHVIPLLYRYLPAVTVGDLDILKLTILMLLPETLSQFACQLHSGELSVFGDQIVSVYDTELLDLSSYEATCLWQLLAAELQGKHDGINSFLKASQIAHIMQTSLMFESVPCLLSMLTSVSPSKDLICSILKIIPGTVKASLPQVQLVMASMQYWSVNASDPLLHSINELATWLTEQLENEEPQGDLAVLLLSIMDLWWKQQATSEWLKKQKLLLSNLYKLSSFTDHTCPKEWSGEPNRKKKRAILPDSDED</sequence>
<feature type="domain" description="Ints3-like C-terminal" evidence="8">
    <location>
        <begin position="828"/>
        <end position="1018"/>
    </location>
</feature>
<feature type="compositionally biased region" description="Acidic residues" evidence="6">
    <location>
        <begin position="606"/>
        <end position="625"/>
    </location>
</feature>
<dbReference type="InterPro" id="IPR019333">
    <property type="entry name" value="INTS3_N"/>
</dbReference>
<dbReference type="InParanoid" id="A0A1C7NNL9"/>
<evidence type="ECO:0000313" key="9">
    <source>
        <dbReference type="EMBL" id="OBZ90733.1"/>
    </source>
</evidence>
<evidence type="ECO:0000259" key="8">
    <source>
        <dbReference type="Pfam" id="PF24566"/>
    </source>
</evidence>
<accession>A0A1C7NNL9</accession>
<feature type="compositionally biased region" description="Basic and acidic residues" evidence="6">
    <location>
        <begin position="595"/>
        <end position="605"/>
    </location>
</feature>
<feature type="region of interest" description="Disordered" evidence="6">
    <location>
        <begin position="595"/>
        <end position="630"/>
    </location>
</feature>
<comment type="subcellular location">
    <subcellularLocation>
        <location evidence="2">Cytoplasm</location>
    </subcellularLocation>
    <subcellularLocation>
        <location evidence="1">Nucleus</location>
    </subcellularLocation>
</comment>
<feature type="region of interest" description="Disordered" evidence="6">
    <location>
        <begin position="482"/>
        <end position="536"/>
    </location>
</feature>
<proteinExistence type="inferred from homology"/>
<feature type="region of interest" description="Disordered" evidence="6">
    <location>
        <begin position="548"/>
        <end position="580"/>
    </location>
</feature>
<dbReference type="Pfam" id="PF24566">
    <property type="entry name" value="HEAT_Ints3_C"/>
    <property type="match status" value="1"/>
</dbReference>
<dbReference type="OrthoDB" id="2021145at2759"/>
<evidence type="ECO:0000256" key="4">
    <source>
        <dbReference type="ARBA" id="ARBA00022490"/>
    </source>
</evidence>
<dbReference type="AlphaFoldDB" id="A0A1C7NNL9"/>
<evidence type="ECO:0000256" key="2">
    <source>
        <dbReference type="ARBA" id="ARBA00004496"/>
    </source>
</evidence>
<evidence type="ECO:0000256" key="1">
    <source>
        <dbReference type="ARBA" id="ARBA00004123"/>
    </source>
</evidence>
<comment type="similarity">
    <text evidence="3">Belongs to the Integrator subunit 3 family.</text>
</comment>
<evidence type="ECO:0000259" key="7">
    <source>
        <dbReference type="Pfam" id="PF10189"/>
    </source>
</evidence>
<evidence type="ECO:0000256" key="3">
    <source>
        <dbReference type="ARBA" id="ARBA00006130"/>
    </source>
</evidence>
<dbReference type="PANTHER" id="PTHR13587">
    <property type="entry name" value="INTEGRATOR COMPLEX SUBUNIT 3"/>
    <property type="match status" value="1"/>
</dbReference>